<proteinExistence type="predicted"/>
<protein>
    <submittedName>
        <fullName evidence="1">Uncharacterized protein</fullName>
    </submittedName>
</protein>
<reference evidence="1" key="1">
    <citation type="submission" date="2020-02" db="EMBL/GenBank/DDBJ databases">
        <authorList>
            <person name="Meier V. D."/>
        </authorList>
    </citation>
    <scope>NUCLEOTIDE SEQUENCE</scope>
    <source>
        <strain evidence="1">AVDCRST_MAG66</strain>
    </source>
</reference>
<name>A0A6J4P6C6_9PSEU</name>
<dbReference type="EMBL" id="CADCUS010000268">
    <property type="protein sequence ID" value="CAA9407468.1"/>
    <property type="molecule type" value="Genomic_DNA"/>
</dbReference>
<organism evidence="1">
    <name type="scientific">uncultured Pseudonocardia sp</name>
    <dbReference type="NCBI Taxonomy" id="211455"/>
    <lineage>
        <taxon>Bacteria</taxon>
        <taxon>Bacillati</taxon>
        <taxon>Actinomycetota</taxon>
        <taxon>Actinomycetes</taxon>
        <taxon>Pseudonocardiales</taxon>
        <taxon>Pseudonocardiaceae</taxon>
        <taxon>Pseudonocardia</taxon>
        <taxon>environmental samples</taxon>
    </lineage>
</organism>
<accession>A0A6J4P6C6</accession>
<evidence type="ECO:0000313" key="1">
    <source>
        <dbReference type="EMBL" id="CAA9407468.1"/>
    </source>
</evidence>
<gene>
    <name evidence="1" type="ORF">AVDCRST_MAG66-1831</name>
</gene>
<sequence length="34" mass="3471">MTVFAPADPPGAAVLEVAGRRCGVLDALPHLLRG</sequence>
<dbReference type="AlphaFoldDB" id="A0A6J4P6C6"/>
<feature type="non-terminal residue" evidence="1">
    <location>
        <position position="34"/>
    </location>
</feature>